<comment type="caution">
    <text evidence="4">The sequence shown here is derived from an EMBL/GenBank/DDBJ whole genome shotgun (WGS) entry which is preliminary data.</text>
</comment>
<dbReference type="CDD" id="cd03811">
    <property type="entry name" value="GT4_GT28_WabH-like"/>
    <property type="match status" value="1"/>
</dbReference>
<dbReference type="SUPFAM" id="SSF53756">
    <property type="entry name" value="UDP-Glycosyltransferase/glycogen phosphorylase"/>
    <property type="match status" value="1"/>
</dbReference>
<dbReference type="InterPro" id="IPR028098">
    <property type="entry name" value="Glyco_trans_4-like_N"/>
</dbReference>
<dbReference type="PANTHER" id="PTHR12526:SF510">
    <property type="entry name" value="D-INOSITOL 3-PHOSPHATE GLYCOSYLTRANSFERASE"/>
    <property type="match status" value="1"/>
</dbReference>
<dbReference type="RefSeq" id="WP_114688274.1">
    <property type="nucleotide sequence ID" value="NZ_QQNB01000003.1"/>
</dbReference>
<name>A0A369VSM3_9SPHN</name>
<reference evidence="4 5" key="1">
    <citation type="submission" date="2018-07" db="EMBL/GenBank/DDBJ databases">
        <title>a novel species of Sphingomonas isolated from the rhizosphere soil of Araceae plant.</title>
        <authorList>
            <person name="Zhiyong W."/>
            <person name="Qinglan Z."/>
            <person name="Zhiwei F."/>
            <person name="Ding X."/>
            <person name="Gejiao W."/>
            <person name="Shixue Z."/>
        </authorList>
    </citation>
    <scope>NUCLEOTIDE SEQUENCE [LARGE SCALE GENOMIC DNA]</scope>
    <source>
        <strain evidence="4 5">WZY 27</strain>
    </source>
</reference>
<evidence type="ECO:0000256" key="2">
    <source>
        <dbReference type="ARBA" id="ARBA00022679"/>
    </source>
</evidence>
<accession>A0A369VSM3</accession>
<gene>
    <name evidence="4" type="ORF">DVW87_13085</name>
</gene>
<protein>
    <submittedName>
        <fullName evidence="4">Glycosyltransferase</fullName>
    </submittedName>
</protein>
<dbReference type="Pfam" id="PF13692">
    <property type="entry name" value="Glyco_trans_1_4"/>
    <property type="match status" value="1"/>
</dbReference>
<sequence>MAADHILTLAQSFRGGGVERAMLRLAGGWAAAGRRVTLLVGDRAGPLAAEVPPGIELRVLGDPGYRHLAMAVRRAGMDLRPDVLFCPGTHYTSAAALARLGRGGAGVPVVAKISNTLDRTDLGWAARQANRAWMRLQPRWIDRFVAMTEASARDARHWLGVAPERVSVIANPPARPIAGAVLPPLPEAGFILGVGRLEPQKRWDRLIAAVPRLADPSAELVILGEGSLRAALEEQVAALGLGGRVRLPGHVADPSPAFASAAVLALTSDFEGVPGVLREALAAGTPVVTTDSSVAIPEIVAVPALGSIVPRGDGAALVAALDRWLVPDAVRPAPVAPPGADAVAEYLALFDALAR</sequence>
<proteinExistence type="predicted"/>
<feature type="domain" description="Glycosyltransferase subfamily 4-like N-terminal" evidence="3">
    <location>
        <begin position="16"/>
        <end position="171"/>
    </location>
</feature>
<evidence type="ECO:0000313" key="5">
    <source>
        <dbReference type="Proteomes" id="UP000253918"/>
    </source>
</evidence>
<organism evidence="4 5">
    <name type="scientific">Sphingomonas aracearum</name>
    <dbReference type="NCBI Taxonomy" id="2283317"/>
    <lineage>
        <taxon>Bacteria</taxon>
        <taxon>Pseudomonadati</taxon>
        <taxon>Pseudomonadota</taxon>
        <taxon>Alphaproteobacteria</taxon>
        <taxon>Sphingomonadales</taxon>
        <taxon>Sphingomonadaceae</taxon>
        <taxon>Sphingomonas</taxon>
    </lineage>
</organism>
<keyword evidence="5" id="KW-1185">Reference proteome</keyword>
<dbReference type="Proteomes" id="UP000253918">
    <property type="component" value="Unassembled WGS sequence"/>
</dbReference>
<dbReference type="EMBL" id="QQNB01000003">
    <property type="protein sequence ID" value="RDE04537.1"/>
    <property type="molecule type" value="Genomic_DNA"/>
</dbReference>
<evidence type="ECO:0000256" key="1">
    <source>
        <dbReference type="ARBA" id="ARBA00022676"/>
    </source>
</evidence>
<dbReference type="PANTHER" id="PTHR12526">
    <property type="entry name" value="GLYCOSYLTRANSFERASE"/>
    <property type="match status" value="1"/>
</dbReference>
<dbReference type="GO" id="GO:0016757">
    <property type="term" value="F:glycosyltransferase activity"/>
    <property type="evidence" value="ECO:0007669"/>
    <property type="project" value="UniProtKB-KW"/>
</dbReference>
<evidence type="ECO:0000259" key="3">
    <source>
        <dbReference type="Pfam" id="PF13439"/>
    </source>
</evidence>
<keyword evidence="1" id="KW-0328">Glycosyltransferase</keyword>
<dbReference type="Gene3D" id="3.40.50.2000">
    <property type="entry name" value="Glycogen Phosphorylase B"/>
    <property type="match status" value="2"/>
</dbReference>
<evidence type="ECO:0000313" key="4">
    <source>
        <dbReference type="EMBL" id="RDE04537.1"/>
    </source>
</evidence>
<dbReference type="OrthoDB" id="9790710at2"/>
<dbReference type="Pfam" id="PF13439">
    <property type="entry name" value="Glyco_transf_4"/>
    <property type="match status" value="1"/>
</dbReference>
<keyword evidence="2 4" id="KW-0808">Transferase</keyword>
<dbReference type="AlphaFoldDB" id="A0A369VSM3"/>